<dbReference type="GO" id="GO:0051213">
    <property type="term" value="F:dioxygenase activity"/>
    <property type="evidence" value="ECO:0007669"/>
    <property type="project" value="InterPro"/>
</dbReference>
<accession>A0AAW1RHQ9</accession>
<organism evidence="1 2">
    <name type="scientific">Apatococcus lobatus</name>
    <dbReference type="NCBI Taxonomy" id="904363"/>
    <lineage>
        <taxon>Eukaryota</taxon>
        <taxon>Viridiplantae</taxon>
        <taxon>Chlorophyta</taxon>
        <taxon>core chlorophytes</taxon>
        <taxon>Trebouxiophyceae</taxon>
        <taxon>Chlorellales</taxon>
        <taxon>Chlorellaceae</taxon>
        <taxon>Apatococcus</taxon>
    </lineage>
</organism>
<evidence type="ECO:0000313" key="2">
    <source>
        <dbReference type="Proteomes" id="UP001438707"/>
    </source>
</evidence>
<name>A0AAW1RHQ9_9CHLO</name>
<keyword evidence="2" id="KW-1185">Reference proteome</keyword>
<evidence type="ECO:0008006" key="3">
    <source>
        <dbReference type="Google" id="ProtNLM"/>
    </source>
</evidence>
<dbReference type="Gene3D" id="2.60.120.10">
    <property type="entry name" value="Jelly Rolls"/>
    <property type="match status" value="2"/>
</dbReference>
<gene>
    <name evidence="1" type="ORF">WJX74_004539</name>
</gene>
<dbReference type="InterPro" id="IPR014710">
    <property type="entry name" value="RmlC-like_jellyroll"/>
</dbReference>
<dbReference type="PANTHER" id="PTHR41517">
    <property type="entry name" value="1,2-DIOXYGENASE PROTEIN-RELATED"/>
    <property type="match status" value="1"/>
</dbReference>
<dbReference type="InterPro" id="IPR011051">
    <property type="entry name" value="RmlC_Cupin_sf"/>
</dbReference>
<evidence type="ECO:0000313" key="1">
    <source>
        <dbReference type="EMBL" id="KAK9833015.1"/>
    </source>
</evidence>
<dbReference type="PANTHER" id="PTHR41517:SF1">
    <property type="entry name" value="CUPIN"/>
    <property type="match status" value="1"/>
</dbReference>
<reference evidence="1 2" key="1">
    <citation type="journal article" date="2024" name="Nat. Commun.">
        <title>Phylogenomics reveals the evolutionary origins of lichenization in chlorophyte algae.</title>
        <authorList>
            <person name="Puginier C."/>
            <person name="Libourel C."/>
            <person name="Otte J."/>
            <person name="Skaloud P."/>
            <person name="Haon M."/>
            <person name="Grisel S."/>
            <person name="Petersen M."/>
            <person name="Berrin J.G."/>
            <person name="Delaux P.M."/>
            <person name="Dal Grande F."/>
            <person name="Keller J."/>
        </authorList>
    </citation>
    <scope>NUCLEOTIDE SEQUENCE [LARGE SCALE GENOMIC DNA]</scope>
    <source>
        <strain evidence="1 2">SAG 2145</strain>
    </source>
</reference>
<dbReference type="SUPFAM" id="SSF51182">
    <property type="entry name" value="RmlC-like cupins"/>
    <property type="match status" value="1"/>
</dbReference>
<protein>
    <recommendedName>
        <fullName evidence="3">Gentisate 1,2-dioxygenase</fullName>
    </recommendedName>
</protein>
<sequence length="389" mass="42945">MQVSAPAHQSHPGILAARNGAVPLATPRQIQAIREPLQRLQAIASPDRSVVSDEWKSKGTAFEYGSAANPDLSPIPIDAFTGRAHESGTESGVVPLDLSEYLETEYPATAPNLLANFVKIVSGKRLETYANATSQAFYVLRGRGSTKTEWGSISWAKGDVFVLPAASRPVTHHADSDDKDGAAFYWVHDEPLLNYLGVKPNETRFEPTLFRAQDMTDEVMRLRNEPGSEDRNRCGILLATESTAKSTKTLSHVLWALYNLLPAKSFQKPHKHSALALDLAVYAPQGTYTLMGPELNSKGEIIDPVRVDWATGGMFTTPPGWWHSHHNDSDEDAWVFPIQDAALYTYQRTLNIRFGPEEAQHIQEHRQVGATFKGKNIRVHHANGTPPPL</sequence>
<dbReference type="Proteomes" id="UP001438707">
    <property type="component" value="Unassembled WGS sequence"/>
</dbReference>
<dbReference type="EMBL" id="JALJOS010000011">
    <property type="protein sequence ID" value="KAK9833015.1"/>
    <property type="molecule type" value="Genomic_DNA"/>
</dbReference>
<proteinExistence type="predicted"/>
<comment type="caution">
    <text evidence="1">The sequence shown here is derived from an EMBL/GenBank/DDBJ whole genome shotgun (WGS) entry which is preliminary data.</text>
</comment>
<dbReference type="AlphaFoldDB" id="A0AAW1RHQ9"/>
<dbReference type="InterPro" id="IPR047183">
    <property type="entry name" value="GDO-like"/>
</dbReference>